<dbReference type="Gene3D" id="1.20.5.2650">
    <property type="match status" value="1"/>
</dbReference>
<protein>
    <submittedName>
        <fullName evidence="1">Uncharacterized protein</fullName>
    </submittedName>
</protein>
<dbReference type="Proteomes" id="UP000824469">
    <property type="component" value="Unassembled WGS sequence"/>
</dbReference>
<name>A0AA38G198_TAXCH</name>
<proteinExistence type="predicted"/>
<dbReference type="EMBL" id="JAHRHJ020000005">
    <property type="protein sequence ID" value="KAH9313930.1"/>
    <property type="molecule type" value="Genomic_DNA"/>
</dbReference>
<comment type="caution">
    <text evidence="1">The sequence shown here is derived from an EMBL/GenBank/DDBJ whole genome shotgun (WGS) entry which is preliminary data.</text>
</comment>
<accession>A0AA38G198</accession>
<dbReference type="OMA" id="REHDCES"/>
<feature type="non-terminal residue" evidence="1">
    <location>
        <position position="1"/>
    </location>
</feature>
<keyword evidence="2" id="KW-1185">Reference proteome</keyword>
<organism evidence="1 2">
    <name type="scientific">Taxus chinensis</name>
    <name type="common">Chinese yew</name>
    <name type="synonym">Taxus wallichiana var. chinensis</name>
    <dbReference type="NCBI Taxonomy" id="29808"/>
    <lineage>
        <taxon>Eukaryota</taxon>
        <taxon>Viridiplantae</taxon>
        <taxon>Streptophyta</taxon>
        <taxon>Embryophyta</taxon>
        <taxon>Tracheophyta</taxon>
        <taxon>Spermatophyta</taxon>
        <taxon>Pinopsida</taxon>
        <taxon>Pinidae</taxon>
        <taxon>Conifers II</taxon>
        <taxon>Cupressales</taxon>
        <taxon>Taxaceae</taxon>
        <taxon>Taxus</taxon>
    </lineage>
</organism>
<gene>
    <name evidence="1" type="ORF">KI387_022557</name>
</gene>
<reference evidence="1 2" key="1">
    <citation type="journal article" date="2021" name="Nat. Plants">
        <title>The Taxus genome provides insights into paclitaxel biosynthesis.</title>
        <authorList>
            <person name="Xiong X."/>
            <person name="Gou J."/>
            <person name="Liao Q."/>
            <person name="Li Y."/>
            <person name="Zhou Q."/>
            <person name="Bi G."/>
            <person name="Li C."/>
            <person name="Du R."/>
            <person name="Wang X."/>
            <person name="Sun T."/>
            <person name="Guo L."/>
            <person name="Liang H."/>
            <person name="Lu P."/>
            <person name="Wu Y."/>
            <person name="Zhang Z."/>
            <person name="Ro D.K."/>
            <person name="Shang Y."/>
            <person name="Huang S."/>
            <person name="Yan J."/>
        </authorList>
    </citation>
    <scope>NUCLEOTIDE SEQUENCE [LARGE SCALE GENOMIC DNA]</scope>
    <source>
        <strain evidence="1">Ta-2019</strain>
    </source>
</reference>
<evidence type="ECO:0000313" key="2">
    <source>
        <dbReference type="Proteomes" id="UP000824469"/>
    </source>
</evidence>
<sequence length="52" mass="6062">KKVSKAPKNQRLVTQLILQRKHARIAEKKKHILKAKAEATEYQKILASRLKE</sequence>
<evidence type="ECO:0000313" key="1">
    <source>
        <dbReference type="EMBL" id="KAH9313930.1"/>
    </source>
</evidence>
<dbReference type="AlphaFoldDB" id="A0AA38G198"/>